<sequence>MKMIKYSLLISILFLSNSYSQSVVEFQKHYSGKCTWKADSGEFKLETSGAINFTEKGVKGFLWDVPEEVKKIIISANTIVNGGFHTKGDCTISGENRKTSVVYGTELQSWPQKNKIKAATISSFEAHGGVLILQNMTSLNPRSFHVRGLGAVVHLKDADFIDTRGGSGNHSDGIAAGDGSTVDNCYFETGDDVIKVYNDITVTNTTINMVQNAVPIQLGWGDYPDGAVGTFKNLTIIGNSGRGNPGGSNAIINGRTGKYAVTINIDGLSIDNPTASMVNLFDDKNDGNFEKTLKGTLKNVEIKNIKRYSTQLKGNDQLKIFDTKGKEISKDF</sequence>
<name>A0A4P6YDS4_9FLAO</name>
<evidence type="ECO:0008006" key="4">
    <source>
        <dbReference type="Google" id="ProtNLM"/>
    </source>
</evidence>
<dbReference type="InterPro" id="IPR011050">
    <property type="entry name" value="Pectin_lyase_fold/virulence"/>
</dbReference>
<evidence type="ECO:0000313" key="2">
    <source>
        <dbReference type="EMBL" id="QBN20478.1"/>
    </source>
</evidence>
<proteinExistence type="predicted"/>
<protein>
    <recommendedName>
        <fullName evidence="4">Right-handed parallel beta-helix repeat-containing protein</fullName>
    </recommendedName>
</protein>
<keyword evidence="1" id="KW-0732">Signal</keyword>
<gene>
    <name evidence="2" type="ORF">E1750_17335</name>
</gene>
<dbReference type="OrthoDB" id="9553347at2"/>
<dbReference type="KEGG" id="fnk:E1750_17335"/>
<keyword evidence="3" id="KW-1185">Reference proteome</keyword>
<feature type="chain" id="PRO_5020662929" description="Right-handed parallel beta-helix repeat-containing protein" evidence="1">
    <location>
        <begin position="23"/>
        <end position="332"/>
    </location>
</feature>
<reference evidence="3" key="1">
    <citation type="submission" date="2019-03" db="EMBL/GenBank/DDBJ databases">
        <title>Flavobacterium sp.</title>
        <authorList>
            <person name="Kim H."/>
        </authorList>
    </citation>
    <scope>NUCLEOTIDE SEQUENCE [LARGE SCALE GENOMIC DNA]</scope>
    <source>
        <strain evidence="3">GS13</strain>
    </source>
</reference>
<dbReference type="EMBL" id="CP037933">
    <property type="protein sequence ID" value="QBN20478.1"/>
    <property type="molecule type" value="Genomic_DNA"/>
</dbReference>
<dbReference type="InterPro" id="IPR012334">
    <property type="entry name" value="Pectin_lyas_fold"/>
</dbReference>
<evidence type="ECO:0000313" key="3">
    <source>
        <dbReference type="Proteomes" id="UP000291124"/>
    </source>
</evidence>
<organism evidence="2 3">
    <name type="scientific">Flavobacterium nackdongense</name>
    <dbReference type="NCBI Taxonomy" id="2547394"/>
    <lineage>
        <taxon>Bacteria</taxon>
        <taxon>Pseudomonadati</taxon>
        <taxon>Bacteroidota</taxon>
        <taxon>Flavobacteriia</taxon>
        <taxon>Flavobacteriales</taxon>
        <taxon>Flavobacteriaceae</taxon>
        <taxon>Flavobacterium</taxon>
    </lineage>
</organism>
<dbReference type="SUPFAM" id="SSF51126">
    <property type="entry name" value="Pectin lyase-like"/>
    <property type="match status" value="1"/>
</dbReference>
<dbReference type="RefSeq" id="WP_133277977.1">
    <property type="nucleotide sequence ID" value="NZ_CP037933.1"/>
</dbReference>
<accession>A0A4P6YDS4</accession>
<dbReference type="Proteomes" id="UP000291124">
    <property type="component" value="Chromosome"/>
</dbReference>
<dbReference type="AlphaFoldDB" id="A0A4P6YDS4"/>
<evidence type="ECO:0000256" key="1">
    <source>
        <dbReference type="SAM" id="SignalP"/>
    </source>
</evidence>
<dbReference type="Gene3D" id="2.160.20.10">
    <property type="entry name" value="Single-stranded right-handed beta-helix, Pectin lyase-like"/>
    <property type="match status" value="1"/>
</dbReference>
<feature type="signal peptide" evidence="1">
    <location>
        <begin position="1"/>
        <end position="22"/>
    </location>
</feature>